<evidence type="ECO:0000313" key="1">
    <source>
        <dbReference type="EMBL" id="DAF90899.1"/>
    </source>
</evidence>
<accession>A0A8S5U8W7</accession>
<sequence>MLKLNSLDGNIFTVDKINDVTVKTNSGVYSRNDIIAKNRLATCEYVGTNINKCNPKEKYNSRLAGSGVDYATLSRVAQERKILFCAAQAYKAMGINEVPTDFKAVKHDTSLSKNPIFLATLAAIDREVLQPLFFSVIDDVAMGGLMHWESAELGATKEITVGSNDTFIFEDSAWGSGRSTSKNYLYAKTITLTPKMYSCNATIKWYQDIVNGDAGRYYAAIIRGMWNKIYAQFLGYLKGAVSNTALIPAGLVKTTYNSENWNSLTTLVAAANGLRRENLVAFGGISALSKVLPTDGAAGAITGLQYGLGEEWFKQGYLPNASGVQLLEVLPAIVPGTQNSSLETIDLGKNIFISGKAGDSYAPMYGVYAEGSPITLELTPRETANFEIDINVGAMFDVKPVFASKIGVITNVG</sequence>
<organism evidence="1">
    <name type="scientific">Siphoviridae sp. ctnMR5</name>
    <dbReference type="NCBI Taxonomy" id="2825658"/>
    <lineage>
        <taxon>Viruses</taxon>
        <taxon>Duplodnaviria</taxon>
        <taxon>Heunggongvirae</taxon>
        <taxon>Uroviricota</taxon>
        <taxon>Caudoviricetes</taxon>
    </lineage>
</organism>
<name>A0A8S5U8W7_9CAUD</name>
<proteinExistence type="predicted"/>
<reference evidence="1" key="1">
    <citation type="journal article" date="2021" name="Proc. Natl. Acad. Sci. U.S.A.">
        <title>A Catalog of Tens of Thousands of Viruses from Human Metagenomes Reveals Hidden Associations with Chronic Diseases.</title>
        <authorList>
            <person name="Tisza M.J."/>
            <person name="Buck C.B."/>
        </authorList>
    </citation>
    <scope>NUCLEOTIDE SEQUENCE</scope>
    <source>
        <strain evidence="1">CtnMR5</strain>
    </source>
</reference>
<dbReference type="EMBL" id="BK016039">
    <property type="protein sequence ID" value="DAF90899.1"/>
    <property type="molecule type" value="Genomic_DNA"/>
</dbReference>
<evidence type="ECO:0008006" key="2">
    <source>
        <dbReference type="Google" id="ProtNLM"/>
    </source>
</evidence>
<protein>
    <recommendedName>
        <fullName evidence="2">Major capsid protein</fullName>
    </recommendedName>
</protein>